<sequence length="99" mass="11027">MNEQQQQETSGQSLPLVQQITSVLWPSFIIASLATALFFVIFDPSDLAMISGIEVTRTGGYTIGFFFFWLITSISCALTCYFRKPCPPRIINDGQAPDQ</sequence>
<dbReference type="STRING" id="2340.JV46_10180"/>
<dbReference type="EMBL" id="MPNX01000021">
    <property type="protein sequence ID" value="OOY34148.1"/>
    <property type="molecule type" value="Genomic_DNA"/>
</dbReference>
<evidence type="ECO:0000313" key="5">
    <source>
        <dbReference type="Proteomes" id="UP000190962"/>
    </source>
</evidence>
<keyword evidence="4" id="KW-1185">Reference proteome</keyword>
<dbReference type="Proteomes" id="UP000030856">
    <property type="component" value="Unassembled WGS sequence"/>
</dbReference>
<comment type="caution">
    <text evidence="2">The sequence shown here is derived from an EMBL/GenBank/DDBJ whole genome shotgun (WGS) entry which is preliminary data.</text>
</comment>
<feature type="transmembrane region" description="Helical" evidence="1">
    <location>
        <begin position="23"/>
        <end position="42"/>
    </location>
</feature>
<gene>
    <name evidence="3" type="ORF">BOV88_11645</name>
    <name evidence="2" type="ORF">JV46_10180</name>
</gene>
<accession>A0A0B0H4S0</accession>
<reference evidence="2 4" key="1">
    <citation type="journal article" date="2014" name="BMC Genomics">
        <title>The genome of the intracellular bacterium of the coastal bivalve, Solemya velum: a blueprint for thriving in and out of symbiosis.</title>
        <authorList>
            <person name="Dmytrenko O."/>
            <person name="Russell S.L."/>
            <person name="Loo W.T."/>
            <person name="Fontanez K.M."/>
            <person name="Liao L."/>
            <person name="Roeselers G."/>
            <person name="Sharma R."/>
            <person name="Stewart F.J."/>
            <person name="Newton I.L."/>
            <person name="Woyke T."/>
            <person name="Wu D."/>
            <person name="Lang J.M."/>
            <person name="Eisen J.A."/>
            <person name="Cavanaugh C.M."/>
        </authorList>
    </citation>
    <scope>NUCLEOTIDE SEQUENCE [LARGE SCALE GENOMIC DNA]</scope>
    <source>
        <strain evidence="2 4">WH</strain>
    </source>
</reference>
<dbReference type="AlphaFoldDB" id="A0A0B0H4S0"/>
<dbReference type="eggNOG" id="ENOG50339PI">
    <property type="taxonomic scope" value="Bacteria"/>
</dbReference>
<protein>
    <submittedName>
        <fullName evidence="2">Uncharacterized protein</fullName>
    </submittedName>
</protein>
<evidence type="ECO:0000313" key="4">
    <source>
        <dbReference type="Proteomes" id="UP000030856"/>
    </source>
</evidence>
<evidence type="ECO:0000313" key="3">
    <source>
        <dbReference type="EMBL" id="OOY34148.1"/>
    </source>
</evidence>
<reference evidence="3 5" key="2">
    <citation type="submission" date="2016-11" db="EMBL/GenBank/DDBJ databases">
        <title>Mixed transmission modes and dynamic genome evolution in an obligate animal-bacterial symbiosis.</title>
        <authorList>
            <person name="Russell S.L."/>
            <person name="Corbett-Detig R.B."/>
            <person name="Cavanaugh C.M."/>
        </authorList>
    </citation>
    <scope>NUCLEOTIDE SEQUENCE [LARGE SCALE GENOMIC DNA]</scope>
    <source>
        <strain evidence="3">MA-KB16</strain>
    </source>
</reference>
<dbReference type="OrthoDB" id="6197657at2"/>
<proteinExistence type="predicted"/>
<organism evidence="2 4">
    <name type="scientific">Solemya velum gill symbiont</name>
    <dbReference type="NCBI Taxonomy" id="2340"/>
    <lineage>
        <taxon>Bacteria</taxon>
        <taxon>Pseudomonadati</taxon>
        <taxon>Pseudomonadota</taxon>
        <taxon>Gammaproteobacteria</taxon>
        <taxon>sulfur-oxidizing symbionts</taxon>
    </lineage>
</organism>
<dbReference type="RefSeq" id="WP_052132221.1">
    <property type="nucleotide sequence ID" value="NZ_JRAA01000002.1"/>
</dbReference>
<dbReference type="GeneID" id="86992612"/>
<dbReference type="Proteomes" id="UP000190962">
    <property type="component" value="Unassembled WGS sequence"/>
</dbReference>
<dbReference type="EMBL" id="JRAA01000002">
    <property type="protein sequence ID" value="KHF25213.1"/>
    <property type="molecule type" value="Genomic_DNA"/>
</dbReference>
<evidence type="ECO:0000256" key="1">
    <source>
        <dbReference type="SAM" id="Phobius"/>
    </source>
</evidence>
<keyword evidence="1" id="KW-1133">Transmembrane helix</keyword>
<evidence type="ECO:0000313" key="2">
    <source>
        <dbReference type="EMBL" id="KHF25213.1"/>
    </source>
</evidence>
<name>A0A0B0H4S0_SOVGS</name>
<keyword evidence="1" id="KW-0472">Membrane</keyword>
<keyword evidence="1" id="KW-0812">Transmembrane</keyword>
<feature type="transmembrane region" description="Helical" evidence="1">
    <location>
        <begin position="62"/>
        <end position="82"/>
    </location>
</feature>